<evidence type="ECO:0000259" key="1">
    <source>
        <dbReference type="Pfam" id="PF12728"/>
    </source>
</evidence>
<evidence type="ECO:0000313" key="3">
    <source>
        <dbReference type="Proteomes" id="UP000231383"/>
    </source>
</evidence>
<dbReference type="InterPro" id="IPR041657">
    <property type="entry name" value="HTH_17"/>
</dbReference>
<organism evidence="2 3">
    <name type="scientific">Candidatus Roizmanbacteria bacterium CG_4_9_14_0_2_um_filter_39_13</name>
    <dbReference type="NCBI Taxonomy" id="1974839"/>
    <lineage>
        <taxon>Bacteria</taxon>
        <taxon>Candidatus Roizmaniibacteriota</taxon>
    </lineage>
</organism>
<dbReference type="NCBIfam" id="TIGR01764">
    <property type="entry name" value="excise"/>
    <property type="match status" value="1"/>
</dbReference>
<dbReference type="Proteomes" id="UP000231383">
    <property type="component" value="Unassembled WGS sequence"/>
</dbReference>
<name>A0A2M8F1A3_9BACT</name>
<dbReference type="Gene3D" id="1.10.1660.10">
    <property type="match status" value="1"/>
</dbReference>
<dbReference type="AlphaFoldDB" id="A0A2M8F1A3"/>
<dbReference type="SUPFAM" id="SSF46955">
    <property type="entry name" value="Putative DNA-binding domain"/>
    <property type="match status" value="1"/>
</dbReference>
<gene>
    <name evidence="2" type="ORF">CO051_02185</name>
</gene>
<dbReference type="InterPro" id="IPR009061">
    <property type="entry name" value="DNA-bd_dom_put_sf"/>
</dbReference>
<protein>
    <submittedName>
        <fullName evidence="2">DNA-binding protein</fullName>
    </submittedName>
</protein>
<dbReference type="Pfam" id="PF12728">
    <property type="entry name" value="HTH_17"/>
    <property type="match status" value="1"/>
</dbReference>
<proteinExistence type="predicted"/>
<sequence>METYYSTRQVSEMLGVNIITVRRWIDKGLLPAIKLERVLRIKKIDLDSFLEQRRVKK</sequence>
<keyword evidence="2" id="KW-0238">DNA-binding</keyword>
<comment type="caution">
    <text evidence="2">The sequence shown here is derived from an EMBL/GenBank/DDBJ whole genome shotgun (WGS) entry which is preliminary data.</text>
</comment>
<dbReference type="EMBL" id="PFSC01000055">
    <property type="protein sequence ID" value="PJC33069.1"/>
    <property type="molecule type" value="Genomic_DNA"/>
</dbReference>
<reference evidence="3" key="1">
    <citation type="submission" date="2017-09" db="EMBL/GenBank/DDBJ databases">
        <title>Depth-based differentiation of microbial function through sediment-hosted aquifers and enrichment of novel symbionts in the deep terrestrial subsurface.</title>
        <authorList>
            <person name="Probst A.J."/>
            <person name="Ladd B."/>
            <person name="Jarett J.K."/>
            <person name="Geller-Mcgrath D.E."/>
            <person name="Sieber C.M.K."/>
            <person name="Emerson J.B."/>
            <person name="Anantharaman K."/>
            <person name="Thomas B.C."/>
            <person name="Malmstrom R."/>
            <person name="Stieglmeier M."/>
            <person name="Klingl A."/>
            <person name="Woyke T."/>
            <person name="Ryan C.M."/>
            <person name="Banfield J.F."/>
        </authorList>
    </citation>
    <scope>NUCLEOTIDE SEQUENCE [LARGE SCALE GENOMIC DNA]</scope>
</reference>
<feature type="domain" description="Helix-turn-helix" evidence="1">
    <location>
        <begin position="4"/>
        <end position="54"/>
    </location>
</feature>
<dbReference type="InterPro" id="IPR010093">
    <property type="entry name" value="SinI_DNA-bd"/>
</dbReference>
<dbReference type="GO" id="GO:0003677">
    <property type="term" value="F:DNA binding"/>
    <property type="evidence" value="ECO:0007669"/>
    <property type="project" value="UniProtKB-KW"/>
</dbReference>
<accession>A0A2M8F1A3</accession>
<evidence type="ECO:0000313" key="2">
    <source>
        <dbReference type="EMBL" id="PJC33069.1"/>
    </source>
</evidence>